<dbReference type="Gene3D" id="1.20.970.10">
    <property type="entry name" value="Transferase, Pyrimidine Nucleoside Phosphorylase, Chain C"/>
    <property type="match status" value="1"/>
</dbReference>
<dbReference type="GO" id="GO:0004048">
    <property type="term" value="F:anthranilate phosphoribosyltransferase activity"/>
    <property type="evidence" value="ECO:0007669"/>
    <property type="project" value="InterPro"/>
</dbReference>
<evidence type="ECO:0000313" key="5">
    <source>
        <dbReference type="Proteomes" id="UP000544872"/>
    </source>
</evidence>
<dbReference type="InterPro" id="IPR036320">
    <property type="entry name" value="Glycosyl_Trfase_fam3_N_dom_sf"/>
</dbReference>
<dbReference type="InterPro" id="IPR017459">
    <property type="entry name" value="Glycosyl_Trfase_fam3_N_dom"/>
</dbReference>
<dbReference type="EMBL" id="JACIIX010000001">
    <property type="protein sequence ID" value="MBB6208833.1"/>
    <property type="molecule type" value="Genomic_DNA"/>
</dbReference>
<feature type="domain" description="Glycosyl transferase family 3 N-terminal" evidence="3">
    <location>
        <begin position="20"/>
        <end position="81"/>
    </location>
</feature>
<evidence type="ECO:0000313" key="4">
    <source>
        <dbReference type="EMBL" id="MBB6208833.1"/>
    </source>
</evidence>
<dbReference type="GO" id="GO:0005829">
    <property type="term" value="C:cytosol"/>
    <property type="evidence" value="ECO:0007669"/>
    <property type="project" value="TreeGrafter"/>
</dbReference>
<proteinExistence type="predicted"/>
<dbReference type="InterPro" id="IPR005940">
    <property type="entry name" value="Anthranilate_Pribosyl_Tfrase"/>
</dbReference>
<keyword evidence="5" id="KW-1185">Reference proteome</keyword>
<dbReference type="Proteomes" id="UP000544872">
    <property type="component" value="Unassembled WGS sequence"/>
</dbReference>
<dbReference type="Pfam" id="PF02885">
    <property type="entry name" value="Glycos_trans_3N"/>
    <property type="match status" value="1"/>
</dbReference>
<name>A0A7X0DKD3_NOVIT</name>
<sequence>MTSTLVPPSGGADHPFAPFVRALGKGPNLSRPLTEAEAEQAFTMILDGQVDPVQLGAFLCLLRVKTETPAELAGMIRGIRSRLVNLPSPRPVVDLDWASWAGKARQEPWYVLAALLLAANGVRVFMHGAEGHTAGRTYTSQALAALGVPVSRTLGHVCADLAARNFAYAPLPVIDSRLDALMALRSLLGVRSPLHTAGRALNIFSAPHQLLSVSHPPYLPVHRETARLLGQPSLAVFKGEGGEAERRPTKPCVVHGLENGREIETEWPVLLPGVVQAKEESLDLTRLPALWSGGWENDYAQLSVTGTVAIVIKLIGRAETVAAAQDMADLWWKNRDKSLYKG</sequence>
<dbReference type="SUPFAM" id="SSF52418">
    <property type="entry name" value="Nucleoside phosphorylase/phosphoribosyltransferase catalytic domain"/>
    <property type="match status" value="1"/>
</dbReference>
<dbReference type="GO" id="GO:0000162">
    <property type="term" value="P:L-tryptophan biosynthetic process"/>
    <property type="evidence" value="ECO:0007669"/>
    <property type="project" value="InterPro"/>
</dbReference>
<dbReference type="SUPFAM" id="SSF47648">
    <property type="entry name" value="Nucleoside phosphorylase/phosphoribosyltransferase N-terminal domain"/>
    <property type="match status" value="1"/>
</dbReference>
<keyword evidence="2 4" id="KW-0808">Transferase</keyword>
<dbReference type="AlphaFoldDB" id="A0A7X0DKD3"/>
<protein>
    <submittedName>
        <fullName evidence="4">Anthranilate phosphoribosyltransferase</fullName>
    </submittedName>
</protein>
<dbReference type="PANTHER" id="PTHR43285">
    <property type="entry name" value="ANTHRANILATE PHOSPHORIBOSYLTRANSFERASE"/>
    <property type="match status" value="1"/>
</dbReference>
<gene>
    <name evidence="4" type="ORF">FHS48_000214</name>
</gene>
<reference evidence="4 5" key="1">
    <citation type="submission" date="2020-08" db="EMBL/GenBank/DDBJ databases">
        <title>Genomic Encyclopedia of Type Strains, Phase IV (KMG-IV): sequencing the most valuable type-strain genomes for metagenomic binning, comparative biology and taxonomic classification.</title>
        <authorList>
            <person name="Goeker M."/>
        </authorList>
    </citation>
    <scope>NUCLEOTIDE SEQUENCE [LARGE SCALE GENOMIC DNA]</scope>
    <source>
        <strain evidence="4 5">DSM 11590</strain>
    </source>
</reference>
<keyword evidence="1 4" id="KW-0328">Glycosyltransferase</keyword>
<organism evidence="4 5">
    <name type="scientific">Novispirillum itersonii</name>
    <name type="common">Aquaspirillum itersonii</name>
    <dbReference type="NCBI Taxonomy" id="189"/>
    <lineage>
        <taxon>Bacteria</taxon>
        <taxon>Pseudomonadati</taxon>
        <taxon>Pseudomonadota</taxon>
        <taxon>Alphaproteobacteria</taxon>
        <taxon>Rhodospirillales</taxon>
        <taxon>Novispirillaceae</taxon>
        <taxon>Novispirillum</taxon>
    </lineage>
</organism>
<dbReference type="RefSeq" id="WP_184260311.1">
    <property type="nucleotide sequence ID" value="NZ_JACIIX010000001.1"/>
</dbReference>
<accession>A0A7X0DKD3</accession>
<evidence type="ECO:0000256" key="2">
    <source>
        <dbReference type="ARBA" id="ARBA00022679"/>
    </source>
</evidence>
<dbReference type="InterPro" id="IPR035902">
    <property type="entry name" value="Nuc_phospho_transferase"/>
</dbReference>
<dbReference type="PANTHER" id="PTHR43285:SF2">
    <property type="entry name" value="ANTHRANILATE PHOSPHORIBOSYLTRANSFERASE"/>
    <property type="match status" value="1"/>
</dbReference>
<comment type="caution">
    <text evidence="4">The sequence shown here is derived from an EMBL/GenBank/DDBJ whole genome shotgun (WGS) entry which is preliminary data.</text>
</comment>
<evidence type="ECO:0000256" key="1">
    <source>
        <dbReference type="ARBA" id="ARBA00022676"/>
    </source>
</evidence>
<evidence type="ECO:0000259" key="3">
    <source>
        <dbReference type="Pfam" id="PF02885"/>
    </source>
</evidence>
<dbReference type="Gene3D" id="3.40.1030.10">
    <property type="entry name" value="Nucleoside phosphorylase/phosphoribosyltransferase catalytic domain"/>
    <property type="match status" value="1"/>
</dbReference>
<dbReference type="NCBIfam" id="NF006564">
    <property type="entry name" value="PRK09071.1"/>
    <property type="match status" value="1"/>
</dbReference>